<comment type="caution">
    <text evidence="1">The sequence shown here is derived from an EMBL/GenBank/DDBJ whole genome shotgun (WGS) entry which is preliminary data.</text>
</comment>
<protein>
    <submittedName>
        <fullName evidence="1">Uncharacterized protein</fullName>
    </submittedName>
</protein>
<accession>A0A2G8KHQ2</accession>
<organism evidence="1 2">
    <name type="scientific">Stichopus japonicus</name>
    <name type="common">Sea cucumber</name>
    <dbReference type="NCBI Taxonomy" id="307972"/>
    <lineage>
        <taxon>Eukaryota</taxon>
        <taxon>Metazoa</taxon>
        <taxon>Echinodermata</taxon>
        <taxon>Eleutherozoa</taxon>
        <taxon>Echinozoa</taxon>
        <taxon>Holothuroidea</taxon>
        <taxon>Aspidochirotacea</taxon>
        <taxon>Aspidochirotida</taxon>
        <taxon>Stichopodidae</taxon>
        <taxon>Apostichopus</taxon>
    </lineage>
</organism>
<dbReference type="OrthoDB" id="10033767at2759"/>
<name>A0A2G8KHQ2_STIJA</name>
<dbReference type="Proteomes" id="UP000230750">
    <property type="component" value="Unassembled WGS sequence"/>
</dbReference>
<dbReference type="EMBL" id="MRZV01000576">
    <property type="protein sequence ID" value="PIK47531.1"/>
    <property type="molecule type" value="Genomic_DNA"/>
</dbReference>
<sequence>MWDDWSDTMMRSRTFWSNQFIKMAGQVAICISLQDRKIVCPWKFVRLSHISYTYGQLWHDILDGPLATTFKLDLPCKNFLFKEATATLALESTNKITGNAETDLIEVVIIFGMRFFSIIIQHSTPCATCLPTPERARPNAFNILMEASLRDATANRAIPEPVQEPKSNFDRLRNKVLAHFKEKGCSFPRNAGKGAFTFVSRLCNLIFYMDGQYSKLETVISKEKIFPPVFKEKFSGFNRPELTKHRKRTLSNISEHKLESYSIQMREVLQGQGYLDLLPWAEVKAQIIDLVVAVELYCMHLRNQRTRSKAVRESQRSQLEIATTVTVIKAKVGSVKYMLSAVDRELLNSEPYVPVAVREFLTTFDRRRVHDVIQDLMHDGLSTKCVHYVNHIGGNKASLHFIWKVDKKDTEGELIQKCNEVIRAIEEDVPKYERRITKKAFHECLWLHWRACSPPSYIQRTDWR</sequence>
<reference evidence="1 2" key="1">
    <citation type="journal article" date="2017" name="PLoS Biol.">
        <title>The sea cucumber genome provides insights into morphological evolution and visceral regeneration.</title>
        <authorList>
            <person name="Zhang X."/>
            <person name="Sun L."/>
            <person name="Yuan J."/>
            <person name="Sun Y."/>
            <person name="Gao Y."/>
            <person name="Zhang L."/>
            <person name="Li S."/>
            <person name="Dai H."/>
            <person name="Hamel J.F."/>
            <person name="Liu C."/>
            <person name="Yu Y."/>
            <person name="Liu S."/>
            <person name="Lin W."/>
            <person name="Guo K."/>
            <person name="Jin S."/>
            <person name="Xu P."/>
            <person name="Storey K.B."/>
            <person name="Huan P."/>
            <person name="Zhang T."/>
            <person name="Zhou Y."/>
            <person name="Zhang J."/>
            <person name="Lin C."/>
            <person name="Li X."/>
            <person name="Xing L."/>
            <person name="Huo D."/>
            <person name="Sun M."/>
            <person name="Wang L."/>
            <person name="Mercier A."/>
            <person name="Li F."/>
            <person name="Yang H."/>
            <person name="Xiang J."/>
        </authorList>
    </citation>
    <scope>NUCLEOTIDE SEQUENCE [LARGE SCALE GENOMIC DNA]</scope>
    <source>
        <strain evidence="1">Shaxun</strain>
        <tissue evidence="1">Muscle</tissue>
    </source>
</reference>
<keyword evidence="2" id="KW-1185">Reference proteome</keyword>
<dbReference type="AlphaFoldDB" id="A0A2G8KHQ2"/>
<gene>
    <name evidence="1" type="ORF">BSL78_15619</name>
</gene>
<evidence type="ECO:0000313" key="1">
    <source>
        <dbReference type="EMBL" id="PIK47531.1"/>
    </source>
</evidence>
<evidence type="ECO:0000313" key="2">
    <source>
        <dbReference type="Proteomes" id="UP000230750"/>
    </source>
</evidence>
<proteinExistence type="predicted"/>